<evidence type="ECO:0000256" key="4">
    <source>
        <dbReference type="ARBA" id="ARBA00023015"/>
    </source>
</evidence>
<dbReference type="SUPFAM" id="SSF52172">
    <property type="entry name" value="CheY-like"/>
    <property type="match status" value="1"/>
</dbReference>
<dbReference type="EMBL" id="JAUSTY010000007">
    <property type="protein sequence ID" value="MDQ0166251.1"/>
    <property type="molecule type" value="Genomic_DNA"/>
</dbReference>
<dbReference type="GO" id="GO:0003677">
    <property type="term" value="F:DNA binding"/>
    <property type="evidence" value="ECO:0007669"/>
    <property type="project" value="UniProtKB-KW"/>
</dbReference>
<accession>A0ABT9VZ32</accession>
<feature type="domain" description="OmpR/PhoB-type" evidence="10">
    <location>
        <begin position="129"/>
        <end position="227"/>
    </location>
</feature>
<feature type="modified residue" description="4-aspartylphosphate" evidence="7">
    <location>
        <position position="52"/>
    </location>
</feature>
<dbReference type="CDD" id="cd00383">
    <property type="entry name" value="trans_reg_C"/>
    <property type="match status" value="1"/>
</dbReference>
<sequence>MYRILVVEDERIMAKNIVFSLQNEGYEVDVAYDGEEGLKQFQQTTYHLLLLDWTLPGMDGLEVCRLVRKESTVPVMMITAKEELVDKVVGLEVGADDYLTKPFHQRELLARVKALLRRASIHEQKLGEHLHLNWKGLALDKDKITVQYEGESVGLSSTEYKLLDIFLRHPQKVYSRDELFEKVWGMSEGFSDRTVDVNISRLRKKVLDVSGLQVLQAIRGMGYRFEGLE</sequence>
<feature type="DNA-binding region" description="OmpR/PhoB-type" evidence="8">
    <location>
        <begin position="129"/>
        <end position="227"/>
    </location>
</feature>
<dbReference type="InterPro" id="IPR001867">
    <property type="entry name" value="OmpR/PhoB-type_DNA-bd"/>
</dbReference>
<keyword evidence="4" id="KW-0805">Transcription regulation</keyword>
<keyword evidence="6" id="KW-0804">Transcription</keyword>
<dbReference type="SUPFAM" id="SSF46894">
    <property type="entry name" value="C-terminal effector domain of the bipartite response regulators"/>
    <property type="match status" value="1"/>
</dbReference>
<dbReference type="InterPro" id="IPR039420">
    <property type="entry name" value="WalR-like"/>
</dbReference>
<evidence type="ECO:0000313" key="12">
    <source>
        <dbReference type="Proteomes" id="UP001235840"/>
    </source>
</evidence>
<evidence type="ECO:0000256" key="5">
    <source>
        <dbReference type="ARBA" id="ARBA00023125"/>
    </source>
</evidence>
<reference evidence="11 12" key="1">
    <citation type="submission" date="2023-07" db="EMBL/GenBank/DDBJ databases">
        <title>Genomic Encyclopedia of Type Strains, Phase IV (KMG-IV): sequencing the most valuable type-strain genomes for metagenomic binning, comparative biology and taxonomic classification.</title>
        <authorList>
            <person name="Goeker M."/>
        </authorList>
    </citation>
    <scope>NUCLEOTIDE SEQUENCE [LARGE SCALE GENOMIC DNA]</scope>
    <source>
        <strain evidence="11 12">DSM 12751</strain>
    </source>
</reference>
<comment type="caution">
    <text evidence="11">The sequence shown here is derived from an EMBL/GenBank/DDBJ whole genome shotgun (WGS) entry which is preliminary data.</text>
</comment>
<dbReference type="Pfam" id="PF00072">
    <property type="entry name" value="Response_reg"/>
    <property type="match status" value="1"/>
</dbReference>
<evidence type="ECO:0000259" key="10">
    <source>
        <dbReference type="PROSITE" id="PS51755"/>
    </source>
</evidence>
<name>A0ABT9VZ32_9BACI</name>
<keyword evidence="3" id="KW-0902">Two-component regulatory system</keyword>
<dbReference type="RefSeq" id="WP_307394300.1">
    <property type="nucleotide sequence ID" value="NZ_BAAADK010000048.1"/>
</dbReference>
<evidence type="ECO:0000256" key="3">
    <source>
        <dbReference type="ARBA" id="ARBA00023012"/>
    </source>
</evidence>
<dbReference type="Gene3D" id="6.10.250.690">
    <property type="match status" value="1"/>
</dbReference>
<proteinExistence type="predicted"/>
<evidence type="ECO:0000256" key="1">
    <source>
        <dbReference type="ARBA" id="ARBA00004496"/>
    </source>
</evidence>
<dbReference type="PANTHER" id="PTHR48111:SF1">
    <property type="entry name" value="TWO-COMPONENT RESPONSE REGULATOR ORR33"/>
    <property type="match status" value="1"/>
</dbReference>
<evidence type="ECO:0000256" key="2">
    <source>
        <dbReference type="ARBA" id="ARBA00022553"/>
    </source>
</evidence>
<evidence type="ECO:0000256" key="7">
    <source>
        <dbReference type="PROSITE-ProRule" id="PRU00169"/>
    </source>
</evidence>
<protein>
    <submittedName>
        <fullName evidence="11">DNA-binding response OmpR family regulator</fullName>
    </submittedName>
</protein>
<gene>
    <name evidence="11" type="ORF">J2S11_002152</name>
</gene>
<dbReference type="PROSITE" id="PS51755">
    <property type="entry name" value="OMPR_PHOB"/>
    <property type="match status" value="1"/>
</dbReference>
<dbReference type="InterPro" id="IPR011006">
    <property type="entry name" value="CheY-like_superfamily"/>
</dbReference>
<evidence type="ECO:0000259" key="9">
    <source>
        <dbReference type="PROSITE" id="PS50110"/>
    </source>
</evidence>
<dbReference type="SMART" id="SM00448">
    <property type="entry name" value="REC"/>
    <property type="match status" value="1"/>
</dbReference>
<dbReference type="PANTHER" id="PTHR48111">
    <property type="entry name" value="REGULATOR OF RPOS"/>
    <property type="match status" value="1"/>
</dbReference>
<dbReference type="PROSITE" id="PS50110">
    <property type="entry name" value="RESPONSE_REGULATORY"/>
    <property type="match status" value="1"/>
</dbReference>
<dbReference type="InterPro" id="IPR001789">
    <property type="entry name" value="Sig_transdc_resp-reg_receiver"/>
</dbReference>
<keyword evidence="12" id="KW-1185">Reference proteome</keyword>
<organism evidence="11 12">
    <name type="scientific">Caldalkalibacillus horti</name>
    <dbReference type="NCBI Taxonomy" id="77523"/>
    <lineage>
        <taxon>Bacteria</taxon>
        <taxon>Bacillati</taxon>
        <taxon>Bacillota</taxon>
        <taxon>Bacilli</taxon>
        <taxon>Bacillales</taxon>
        <taxon>Bacillaceae</taxon>
        <taxon>Caldalkalibacillus</taxon>
    </lineage>
</organism>
<keyword evidence="2 7" id="KW-0597">Phosphoprotein</keyword>
<dbReference type="Proteomes" id="UP001235840">
    <property type="component" value="Unassembled WGS sequence"/>
</dbReference>
<evidence type="ECO:0000313" key="11">
    <source>
        <dbReference type="EMBL" id="MDQ0166251.1"/>
    </source>
</evidence>
<keyword evidence="5 8" id="KW-0238">DNA-binding</keyword>
<dbReference type="Pfam" id="PF00486">
    <property type="entry name" value="Trans_reg_C"/>
    <property type="match status" value="1"/>
</dbReference>
<dbReference type="InterPro" id="IPR036388">
    <property type="entry name" value="WH-like_DNA-bd_sf"/>
</dbReference>
<comment type="subcellular location">
    <subcellularLocation>
        <location evidence="1">Cytoplasm</location>
    </subcellularLocation>
</comment>
<dbReference type="SMART" id="SM00862">
    <property type="entry name" value="Trans_reg_C"/>
    <property type="match status" value="1"/>
</dbReference>
<dbReference type="Gene3D" id="3.40.50.2300">
    <property type="match status" value="1"/>
</dbReference>
<evidence type="ECO:0000256" key="6">
    <source>
        <dbReference type="ARBA" id="ARBA00023163"/>
    </source>
</evidence>
<dbReference type="Gene3D" id="1.10.10.10">
    <property type="entry name" value="Winged helix-like DNA-binding domain superfamily/Winged helix DNA-binding domain"/>
    <property type="match status" value="1"/>
</dbReference>
<evidence type="ECO:0000256" key="8">
    <source>
        <dbReference type="PROSITE-ProRule" id="PRU01091"/>
    </source>
</evidence>
<dbReference type="InterPro" id="IPR016032">
    <property type="entry name" value="Sig_transdc_resp-reg_C-effctor"/>
</dbReference>
<feature type="domain" description="Response regulatory" evidence="9">
    <location>
        <begin position="3"/>
        <end position="116"/>
    </location>
</feature>